<dbReference type="EMBL" id="JAGGLQ010000013">
    <property type="protein sequence ID" value="MBP2039682.1"/>
    <property type="molecule type" value="Genomic_DNA"/>
</dbReference>
<organism evidence="1 2">
    <name type="scientific">Streptomyces avidinii</name>
    <dbReference type="NCBI Taxonomy" id="1895"/>
    <lineage>
        <taxon>Bacteria</taxon>
        <taxon>Bacillati</taxon>
        <taxon>Actinomycetota</taxon>
        <taxon>Actinomycetes</taxon>
        <taxon>Kitasatosporales</taxon>
        <taxon>Streptomycetaceae</taxon>
        <taxon>Streptomyces</taxon>
    </lineage>
</organism>
<dbReference type="Proteomes" id="UP001519310">
    <property type="component" value="Unassembled WGS sequence"/>
</dbReference>
<evidence type="ECO:0000313" key="1">
    <source>
        <dbReference type="EMBL" id="MBP2039682.1"/>
    </source>
</evidence>
<proteinExistence type="predicted"/>
<name>A0ABS4LC44_STRAV</name>
<keyword evidence="2" id="KW-1185">Reference proteome</keyword>
<evidence type="ECO:0000313" key="2">
    <source>
        <dbReference type="Proteomes" id="UP001519310"/>
    </source>
</evidence>
<sequence>MSHWGKQRHPSEGPWAVEGRAMLGERLGSVTIDAL</sequence>
<reference evidence="1 2" key="1">
    <citation type="submission" date="2021-03" db="EMBL/GenBank/DDBJ databases">
        <title>Genomic Encyclopedia of Type Strains, Phase IV (KMG-IV): sequencing the most valuable type-strain genomes for metagenomic binning, comparative biology and taxonomic classification.</title>
        <authorList>
            <person name="Goeker M."/>
        </authorList>
    </citation>
    <scope>NUCLEOTIDE SEQUENCE [LARGE SCALE GENOMIC DNA]</scope>
    <source>
        <strain evidence="1 2">DSM 40526</strain>
    </source>
</reference>
<comment type="caution">
    <text evidence="1">The sequence shown here is derived from an EMBL/GenBank/DDBJ whole genome shotgun (WGS) entry which is preliminary data.</text>
</comment>
<gene>
    <name evidence="1" type="ORF">J2Z77_005530</name>
</gene>
<protein>
    <submittedName>
        <fullName evidence="1">Uncharacterized protein</fullName>
    </submittedName>
</protein>
<accession>A0ABS4LC44</accession>